<accession>A0A1L8SU86</accession>
<dbReference type="EMBL" id="JXKM01000006">
    <property type="protein sequence ID" value="OJG35432.1"/>
    <property type="molecule type" value="Genomic_DNA"/>
</dbReference>
<evidence type="ECO:0000313" key="1">
    <source>
        <dbReference type="EMBL" id="OJG35432.1"/>
    </source>
</evidence>
<comment type="caution">
    <text evidence="1">The sequence shown here is derived from an EMBL/GenBank/DDBJ whole genome shotgun (WGS) entry which is preliminary data.</text>
</comment>
<evidence type="ECO:0000313" key="2">
    <source>
        <dbReference type="Proteomes" id="UP000183700"/>
    </source>
</evidence>
<gene>
    <name evidence="1" type="ORF">RV00_GL002617</name>
</gene>
<proteinExistence type="predicted"/>
<organism evidence="1 2">
    <name type="scientific">Enterococcus devriesei</name>
    <dbReference type="NCBI Taxonomy" id="319970"/>
    <lineage>
        <taxon>Bacteria</taxon>
        <taxon>Bacillati</taxon>
        <taxon>Bacillota</taxon>
        <taxon>Bacilli</taxon>
        <taxon>Lactobacillales</taxon>
        <taxon>Enterococcaceae</taxon>
        <taxon>Enterococcus</taxon>
    </lineage>
</organism>
<sequence>MVGNSIVISVSKDFLAENHLQVGDAILLDEDKLKEAITKKNTHDAQLDFLINQSLQEYNDTYKDLVDL</sequence>
<name>A0A1L8SU86_9ENTE</name>
<dbReference type="STRING" id="319970.RV00_GL002617"/>
<dbReference type="AlphaFoldDB" id="A0A1L8SU86"/>
<protein>
    <submittedName>
        <fullName evidence="1">Addiction module antidote</fullName>
    </submittedName>
</protein>
<reference evidence="1 2" key="1">
    <citation type="submission" date="2014-12" db="EMBL/GenBank/DDBJ databases">
        <title>Draft genome sequences of 29 type strains of Enterococci.</title>
        <authorList>
            <person name="Zhong Z."/>
            <person name="Sun Z."/>
            <person name="Liu W."/>
            <person name="Zhang W."/>
            <person name="Zhang H."/>
        </authorList>
    </citation>
    <scope>NUCLEOTIDE SEQUENCE [LARGE SCALE GENOMIC DNA]</scope>
    <source>
        <strain evidence="1 2">DSM 22802</strain>
    </source>
</reference>
<dbReference type="Proteomes" id="UP000183700">
    <property type="component" value="Unassembled WGS sequence"/>
</dbReference>
<keyword evidence="2" id="KW-1185">Reference proteome</keyword>